<dbReference type="PROSITE" id="PS51257">
    <property type="entry name" value="PROKAR_LIPOPROTEIN"/>
    <property type="match status" value="1"/>
</dbReference>
<dbReference type="EMBL" id="BK032761">
    <property type="protein sequence ID" value="DAF59004.1"/>
    <property type="molecule type" value="Genomic_DNA"/>
</dbReference>
<dbReference type="Pfam" id="PF04170">
    <property type="entry name" value="NlpE"/>
    <property type="match status" value="1"/>
</dbReference>
<accession>A0A8S5T6M9</accession>
<reference evidence="1" key="1">
    <citation type="journal article" date="2021" name="Proc. Natl. Acad. Sci. U.S.A.">
        <title>A Catalog of Tens of Thousands of Viruses from Human Metagenomes Reveals Hidden Associations with Chronic Diseases.</title>
        <authorList>
            <person name="Tisza M.J."/>
            <person name="Buck C.B."/>
        </authorList>
    </citation>
    <scope>NUCLEOTIDE SEQUENCE</scope>
    <source>
        <strain evidence="1">Cta6i12</strain>
    </source>
</reference>
<evidence type="ECO:0000313" key="1">
    <source>
        <dbReference type="EMBL" id="DAF59004.1"/>
    </source>
</evidence>
<proteinExistence type="predicted"/>
<dbReference type="Gene3D" id="2.40.128.640">
    <property type="match status" value="1"/>
</dbReference>
<protein>
    <submittedName>
        <fullName evidence="1">NlpE N-terminal domain</fullName>
    </submittedName>
</protein>
<sequence length="145" mass="16183">MKMIFLWATCLVVITGCNAPQENHDQIENGGTKIENKSENSNFYGTYEGTLPAADCEGIKTTLTLNKDKTYILRSEYIGEGEKSATFESKGHYNLINGNLIELSLTSSNEKSYYKILDGSKLMLSDKEGSINQGILSEHYILKKK</sequence>
<dbReference type="InterPro" id="IPR007298">
    <property type="entry name" value="Cu-R_lipoprotein_NlpE"/>
</dbReference>
<name>A0A8S5T6M9_9CAUD</name>
<organism evidence="1">
    <name type="scientific">Myoviridae sp. cta6i12</name>
    <dbReference type="NCBI Taxonomy" id="2827695"/>
    <lineage>
        <taxon>Viruses</taxon>
        <taxon>Duplodnaviria</taxon>
        <taxon>Heunggongvirae</taxon>
        <taxon>Uroviricota</taxon>
        <taxon>Caudoviricetes</taxon>
    </lineage>
</organism>